<keyword evidence="4" id="KW-1185">Reference proteome</keyword>
<feature type="domain" description="Integrase zinc-binding" evidence="2">
    <location>
        <begin position="5"/>
        <end position="40"/>
    </location>
</feature>
<reference evidence="3 4" key="1">
    <citation type="submission" date="2016-03" db="EMBL/GenBank/DDBJ databases">
        <title>EvidentialGene: Evidence-directed Construction of Genes on Genomes.</title>
        <authorList>
            <person name="Gilbert D.G."/>
            <person name="Choi J.-H."/>
            <person name="Mockaitis K."/>
            <person name="Colbourne J."/>
            <person name="Pfrender M."/>
        </authorList>
    </citation>
    <scope>NUCLEOTIDE SEQUENCE [LARGE SCALE GENOMIC DNA]</scope>
    <source>
        <strain evidence="3 4">Xinb3</strain>
        <tissue evidence="3">Complete organism</tissue>
    </source>
</reference>
<evidence type="ECO:0000313" key="4">
    <source>
        <dbReference type="Proteomes" id="UP000076858"/>
    </source>
</evidence>
<protein>
    <recommendedName>
        <fullName evidence="1">RNA-directed DNA polymerase</fullName>
        <ecNumber evidence="1">2.7.7.49</ecNumber>
    </recommendedName>
</protein>
<proteinExistence type="predicted"/>
<dbReference type="GO" id="GO:0003964">
    <property type="term" value="F:RNA-directed DNA polymerase activity"/>
    <property type="evidence" value="ECO:0007669"/>
    <property type="project" value="UniProtKB-EC"/>
</dbReference>
<sequence>MIRKGHIAIRRTFFRLRDKYYWPTMLRDVKEYCTCEPCALGRRVHSSKAYLNPTSKALVERISLHHSPLKAIITYRGSNFISELFSALCKALNINRMKTTACHPQTNG</sequence>
<dbReference type="Gene3D" id="3.30.420.10">
    <property type="entry name" value="Ribonuclease H-like superfamily/Ribonuclease H"/>
    <property type="match status" value="1"/>
</dbReference>
<dbReference type="EC" id="2.7.7.49" evidence="1"/>
<dbReference type="PANTHER" id="PTHR37984">
    <property type="entry name" value="PROTEIN CBG26694"/>
    <property type="match status" value="1"/>
</dbReference>
<dbReference type="Proteomes" id="UP000076858">
    <property type="component" value="Unassembled WGS sequence"/>
</dbReference>
<dbReference type="InterPro" id="IPR012337">
    <property type="entry name" value="RNaseH-like_sf"/>
</dbReference>
<dbReference type="GO" id="GO:0003676">
    <property type="term" value="F:nucleic acid binding"/>
    <property type="evidence" value="ECO:0007669"/>
    <property type="project" value="InterPro"/>
</dbReference>
<dbReference type="Pfam" id="PF17921">
    <property type="entry name" value="Integrase_H2C2"/>
    <property type="match status" value="1"/>
</dbReference>
<dbReference type="PANTHER" id="PTHR37984:SF15">
    <property type="entry name" value="INTEGRASE CATALYTIC DOMAIN-CONTAINING PROTEIN"/>
    <property type="match status" value="1"/>
</dbReference>
<evidence type="ECO:0000256" key="1">
    <source>
        <dbReference type="ARBA" id="ARBA00012493"/>
    </source>
</evidence>
<dbReference type="InterPro" id="IPR050951">
    <property type="entry name" value="Retrovirus_Pol_polyprotein"/>
</dbReference>
<dbReference type="InterPro" id="IPR041588">
    <property type="entry name" value="Integrase_H2C2"/>
</dbReference>
<accession>A0A164LCJ1</accession>
<dbReference type="EMBL" id="LRGB01003148">
    <property type="protein sequence ID" value="KZS03986.1"/>
    <property type="molecule type" value="Genomic_DNA"/>
</dbReference>
<dbReference type="SUPFAM" id="SSF53098">
    <property type="entry name" value="Ribonuclease H-like"/>
    <property type="match status" value="1"/>
</dbReference>
<dbReference type="AlphaFoldDB" id="A0A164LCJ1"/>
<evidence type="ECO:0000259" key="2">
    <source>
        <dbReference type="Pfam" id="PF17921"/>
    </source>
</evidence>
<gene>
    <name evidence="3" type="ORF">APZ42_033160</name>
</gene>
<comment type="caution">
    <text evidence="3">The sequence shown here is derived from an EMBL/GenBank/DDBJ whole genome shotgun (WGS) entry which is preliminary data.</text>
</comment>
<dbReference type="InterPro" id="IPR036397">
    <property type="entry name" value="RNaseH_sf"/>
</dbReference>
<name>A0A164LCJ1_9CRUS</name>
<evidence type="ECO:0000313" key="3">
    <source>
        <dbReference type="EMBL" id="KZS03986.1"/>
    </source>
</evidence>
<organism evidence="3 4">
    <name type="scientific">Daphnia magna</name>
    <dbReference type="NCBI Taxonomy" id="35525"/>
    <lineage>
        <taxon>Eukaryota</taxon>
        <taxon>Metazoa</taxon>
        <taxon>Ecdysozoa</taxon>
        <taxon>Arthropoda</taxon>
        <taxon>Crustacea</taxon>
        <taxon>Branchiopoda</taxon>
        <taxon>Diplostraca</taxon>
        <taxon>Cladocera</taxon>
        <taxon>Anomopoda</taxon>
        <taxon>Daphniidae</taxon>
        <taxon>Daphnia</taxon>
    </lineage>
</organism>